<dbReference type="EMBL" id="JACEFO010001754">
    <property type="protein sequence ID" value="KAF8709846.1"/>
    <property type="molecule type" value="Genomic_DNA"/>
</dbReference>
<proteinExistence type="predicted"/>
<evidence type="ECO:0000256" key="2">
    <source>
        <dbReference type="ARBA" id="ARBA00022723"/>
    </source>
</evidence>
<reference evidence="6" key="1">
    <citation type="submission" date="2020-07" db="EMBL/GenBank/DDBJ databases">
        <title>Genome sequence and genetic diversity analysis of an under-domesticated orphan crop, white fonio (Digitaria exilis).</title>
        <authorList>
            <person name="Bennetzen J.L."/>
            <person name="Chen S."/>
            <person name="Ma X."/>
            <person name="Wang X."/>
            <person name="Yssel A.E.J."/>
            <person name="Chaluvadi S.R."/>
            <person name="Johnson M."/>
            <person name="Gangashetty P."/>
            <person name="Hamidou F."/>
            <person name="Sanogo M.D."/>
            <person name="Zwaenepoel A."/>
            <person name="Wallace J."/>
            <person name="Van De Peer Y."/>
            <person name="Van Deynze A."/>
        </authorList>
    </citation>
    <scope>NUCLEOTIDE SEQUENCE</scope>
    <source>
        <tissue evidence="6">Leaves</tissue>
    </source>
</reference>
<keyword evidence="4" id="KW-0408">Iron</keyword>
<protein>
    <submittedName>
        <fullName evidence="6">Uncharacterized protein</fullName>
    </submittedName>
</protein>
<organism evidence="6 7">
    <name type="scientific">Digitaria exilis</name>
    <dbReference type="NCBI Taxonomy" id="1010633"/>
    <lineage>
        <taxon>Eukaryota</taxon>
        <taxon>Viridiplantae</taxon>
        <taxon>Streptophyta</taxon>
        <taxon>Embryophyta</taxon>
        <taxon>Tracheophyta</taxon>
        <taxon>Spermatophyta</taxon>
        <taxon>Magnoliopsida</taxon>
        <taxon>Liliopsida</taxon>
        <taxon>Poales</taxon>
        <taxon>Poaceae</taxon>
        <taxon>PACMAD clade</taxon>
        <taxon>Panicoideae</taxon>
        <taxon>Panicodae</taxon>
        <taxon>Paniceae</taxon>
        <taxon>Anthephorinae</taxon>
        <taxon>Digitaria</taxon>
    </lineage>
</organism>
<name>A0A835BPT9_9POAL</name>
<keyword evidence="2" id="KW-0479">Metal-binding</keyword>
<keyword evidence="7" id="KW-1185">Reference proteome</keyword>
<keyword evidence="1" id="KW-0349">Heme</keyword>
<comment type="caution">
    <text evidence="6">The sequence shown here is derived from an EMBL/GenBank/DDBJ whole genome shotgun (WGS) entry which is preliminary data.</text>
</comment>
<evidence type="ECO:0000256" key="1">
    <source>
        <dbReference type="ARBA" id="ARBA00022617"/>
    </source>
</evidence>
<feature type="region of interest" description="Disordered" evidence="5">
    <location>
        <begin position="1"/>
        <end position="21"/>
    </location>
</feature>
<gene>
    <name evidence="6" type="ORF">HU200_029559</name>
</gene>
<dbReference type="GO" id="GO:0016491">
    <property type="term" value="F:oxidoreductase activity"/>
    <property type="evidence" value="ECO:0007669"/>
    <property type="project" value="UniProtKB-KW"/>
</dbReference>
<evidence type="ECO:0000256" key="4">
    <source>
        <dbReference type="ARBA" id="ARBA00023004"/>
    </source>
</evidence>
<evidence type="ECO:0000313" key="7">
    <source>
        <dbReference type="Proteomes" id="UP000636709"/>
    </source>
</evidence>
<dbReference type="Proteomes" id="UP000636709">
    <property type="component" value="Unassembled WGS sequence"/>
</dbReference>
<dbReference type="InterPro" id="IPR050651">
    <property type="entry name" value="Plant_Cytochrome_P450_Monoox"/>
</dbReference>
<dbReference type="OrthoDB" id="1913883at2759"/>
<keyword evidence="3" id="KW-0560">Oxidoreductase</keyword>
<accession>A0A835BPT9</accession>
<evidence type="ECO:0000256" key="5">
    <source>
        <dbReference type="SAM" id="MobiDB-lite"/>
    </source>
</evidence>
<sequence length="157" mass="17209">METIARTKTSRTEANADTDMPPEANEFKQIVHQIIPLLGTANRWVTCRRCGGSTWTRPCGRTRLSSGRSGSRAAADAVRDGAALRSRSECPGDTLALRTDLVLGTLIQCFDWDRVNGVEVDMTEGGGLTIPMTVPLEAMCMALFRCSDATCWKVLQW</sequence>
<evidence type="ECO:0000313" key="6">
    <source>
        <dbReference type="EMBL" id="KAF8709846.1"/>
    </source>
</evidence>
<dbReference type="GO" id="GO:0046872">
    <property type="term" value="F:metal ion binding"/>
    <property type="evidence" value="ECO:0007669"/>
    <property type="project" value="UniProtKB-KW"/>
</dbReference>
<evidence type="ECO:0000256" key="3">
    <source>
        <dbReference type="ARBA" id="ARBA00023002"/>
    </source>
</evidence>
<dbReference type="PANTHER" id="PTHR47947">
    <property type="entry name" value="CYTOCHROME P450 82C3-RELATED"/>
    <property type="match status" value="1"/>
</dbReference>
<dbReference type="PANTHER" id="PTHR47947:SF23">
    <property type="entry name" value="CYTOCHROME P450 FAMILY PROTEIN, EXPRESSED"/>
    <property type="match status" value="1"/>
</dbReference>
<dbReference type="AlphaFoldDB" id="A0A835BPT9"/>